<reference evidence="1 2" key="1">
    <citation type="submission" date="2016-07" db="EMBL/GenBank/DDBJ databases">
        <title>Pervasive Adenine N6-methylation of Active Genes in Fungi.</title>
        <authorList>
            <consortium name="DOE Joint Genome Institute"/>
            <person name="Mondo S.J."/>
            <person name="Dannebaum R.O."/>
            <person name="Kuo R.C."/>
            <person name="Labutti K."/>
            <person name="Haridas S."/>
            <person name="Kuo A."/>
            <person name="Salamov A."/>
            <person name="Ahrendt S.R."/>
            <person name="Lipzen A."/>
            <person name="Sullivan W."/>
            <person name="Andreopoulos W.B."/>
            <person name="Clum A."/>
            <person name="Lindquist E."/>
            <person name="Daum C."/>
            <person name="Ramamoorthy G.K."/>
            <person name="Gryganskyi A."/>
            <person name="Culley D."/>
            <person name="Magnuson J.K."/>
            <person name="James T.Y."/>
            <person name="O'Malley M.A."/>
            <person name="Stajich J.E."/>
            <person name="Spatafora J.W."/>
            <person name="Visel A."/>
            <person name="Grigoriev I.V."/>
        </authorList>
    </citation>
    <scope>NUCLEOTIDE SEQUENCE [LARGE SCALE GENOMIC DNA]</scope>
    <source>
        <strain evidence="1 2">PL171</strain>
    </source>
</reference>
<sequence length="76" mass="8158">MPMHAIAPISPSIPLIHSALARRPATSLDLTASEPESGPFSCQWWALGIRSVIFSARPRRMSLVSTVGAAPSYAIR</sequence>
<gene>
    <name evidence="1" type="ORF">BCR44DRAFT_1435754</name>
</gene>
<evidence type="ECO:0000313" key="1">
    <source>
        <dbReference type="EMBL" id="ORZ34768.1"/>
    </source>
</evidence>
<accession>A0A1Y2HJH5</accession>
<dbReference type="EMBL" id="MCFL01000026">
    <property type="protein sequence ID" value="ORZ34768.1"/>
    <property type="molecule type" value="Genomic_DNA"/>
</dbReference>
<name>A0A1Y2HJH5_9FUNG</name>
<proteinExistence type="predicted"/>
<feature type="non-terminal residue" evidence="1">
    <location>
        <position position="76"/>
    </location>
</feature>
<evidence type="ECO:0000313" key="2">
    <source>
        <dbReference type="Proteomes" id="UP000193411"/>
    </source>
</evidence>
<organism evidence="1 2">
    <name type="scientific">Catenaria anguillulae PL171</name>
    <dbReference type="NCBI Taxonomy" id="765915"/>
    <lineage>
        <taxon>Eukaryota</taxon>
        <taxon>Fungi</taxon>
        <taxon>Fungi incertae sedis</taxon>
        <taxon>Blastocladiomycota</taxon>
        <taxon>Blastocladiomycetes</taxon>
        <taxon>Blastocladiales</taxon>
        <taxon>Catenariaceae</taxon>
        <taxon>Catenaria</taxon>
    </lineage>
</organism>
<keyword evidence="2" id="KW-1185">Reference proteome</keyword>
<protein>
    <submittedName>
        <fullName evidence="1">Uncharacterized protein</fullName>
    </submittedName>
</protein>
<dbReference type="Proteomes" id="UP000193411">
    <property type="component" value="Unassembled WGS sequence"/>
</dbReference>
<dbReference type="AlphaFoldDB" id="A0A1Y2HJH5"/>
<comment type="caution">
    <text evidence="1">The sequence shown here is derived from an EMBL/GenBank/DDBJ whole genome shotgun (WGS) entry which is preliminary data.</text>
</comment>